<dbReference type="OrthoDB" id="6503215at2759"/>
<gene>
    <name evidence="1" type="ORF">AVEN_194404_1</name>
</gene>
<evidence type="ECO:0000313" key="2">
    <source>
        <dbReference type="Proteomes" id="UP000499080"/>
    </source>
</evidence>
<reference evidence="1 2" key="1">
    <citation type="journal article" date="2019" name="Sci. Rep.">
        <title>Orb-weaving spider Araneus ventricosus genome elucidates the spidroin gene catalogue.</title>
        <authorList>
            <person name="Kono N."/>
            <person name="Nakamura H."/>
            <person name="Ohtoshi R."/>
            <person name="Moran D.A.P."/>
            <person name="Shinohara A."/>
            <person name="Yoshida Y."/>
            <person name="Fujiwara M."/>
            <person name="Mori M."/>
            <person name="Tomita M."/>
            <person name="Arakawa K."/>
        </authorList>
    </citation>
    <scope>NUCLEOTIDE SEQUENCE [LARGE SCALE GENOMIC DNA]</scope>
</reference>
<dbReference type="AlphaFoldDB" id="A0A4Y2A5T3"/>
<dbReference type="GO" id="GO:0003676">
    <property type="term" value="F:nucleic acid binding"/>
    <property type="evidence" value="ECO:0007669"/>
    <property type="project" value="InterPro"/>
</dbReference>
<protein>
    <submittedName>
        <fullName evidence="1">Uncharacterized protein</fullName>
    </submittedName>
</protein>
<proteinExistence type="predicted"/>
<sequence length="112" mass="12940">MRIRREPHEAMDPLCILHTMKVNGSSIKIWGCFNRSILRSATLCDNKMKSQHYLNVLKDQVIPLMDFFFLDGTGIFQDEQCEDPPSSNFSELVQGTRRLIFPHELATTKPRS</sequence>
<comment type="caution">
    <text evidence="1">The sequence shown here is derived from an EMBL/GenBank/DDBJ whole genome shotgun (WGS) entry which is preliminary data.</text>
</comment>
<keyword evidence="2" id="KW-1185">Reference proteome</keyword>
<dbReference type="Gene3D" id="3.30.420.10">
    <property type="entry name" value="Ribonuclease H-like superfamily/Ribonuclease H"/>
    <property type="match status" value="1"/>
</dbReference>
<dbReference type="Proteomes" id="UP000499080">
    <property type="component" value="Unassembled WGS sequence"/>
</dbReference>
<dbReference type="EMBL" id="BGPR01000007">
    <property type="protein sequence ID" value="GBL75152.1"/>
    <property type="molecule type" value="Genomic_DNA"/>
</dbReference>
<evidence type="ECO:0000313" key="1">
    <source>
        <dbReference type="EMBL" id="GBL75152.1"/>
    </source>
</evidence>
<organism evidence="1 2">
    <name type="scientific">Araneus ventricosus</name>
    <name type="common">Orbweaver spider</name>
    <name type="synonym">Epeira ventricosa</name>
    <dbReference type="NCBI Taxonomy" id="182803"/>
    <lineage>
        <taxon>Eukaryota</taxon>
        <taxon>Metazoa</taxon>
        <taxon>Ecdysozoa</taxon>
        <taxon>Arthropoda</taxon>
        <taxon>Chelicerata</taxon>
        <taxon>Arachnida</taxon>
        <taxon>Araneae</taxon>
        <taxon>Araneomorphae</taxon>
        <taxon>Entelegynae</taxon>
        <taxon>Araneoidea</taxon>
        <taxon>Araneidae</taxon>
        <taxon>Araneus</taxon>
    </lineage>
</organism>
<name>A0A4Y2A5T3_ARAVE</name>
<dbReference type="InterPro" id="IPR036397">
    <property type="entry name" value="RNaseH_sf"/>
</dbReference>
<accession>A0A4Y2A5T3</accession>